<dbReference type="CDD" id="cd18603">
    <property type="entry name" value="ABC_6TM_MRP1_2_3_6_D2_like"/>
    <property type="match status" value="1"/>
</dbReference>
<keyword evidence="12 25" id="KW-1133">Transmembrane helix</keyword>
<comment type="catalytic activity">
    <reaction evidence="23">
        <text>17beta-estradiol 17-O-(beta-D-glucuronate)(in) + ATP + H2O = 17beta-estradiol 17-O-(beta-D-glucuronate)(out) + ADP + phosphate + H(+)</text>
        <dbReference type="Rhea" id="RHEA:60128"/>
        <dbReference type="ChEBI" id="CHEBI:15377"/>
        <dbReference type="ChEBI" id="CHEBI:15378"/>
        <dbReference type="ChEBI" id="CHEBI:30616"/>
        <dbReference type="ChEBI" id="CHEBI:43474"/>
        <dbReference type="ChEBI" id="CHEBI:82961"/>
        <dbReference type="ChEBI" id="CHEBI:456216"/>
    </reaction>
    <physiologicalReaction direction="left-to-right" evidence="23">
        <dbReference type="Rhea" id="RHEA:60129"/>
    </physiologicalReaction>
</comment>
<dbReference type="InterPro" id="IPR027417">
    <property type="entry name" value="P-loop_NTPase"/>
</dbReference>
<dbReference type="InterPro" id="IPR003439">
    <property type="entry name" value="ABC_transporter-like_ATP-bd"/>
</dbReference>
<evidence type="ECO:0000256" key="20">
    <source>
        <dbReference type="ARBA" id="ARBA00042274"/>
    </source>
</evidence>
<dbReference type="GeneID" id="108277493"/>
<dbReference type="InterPro" id="IPR017871">
    <property type="entry name" value="ABC_transporter-like_CS"/>
</dbReference>
<feature type="domain" description="ABC transmembrane type-1" evidence="27">
    <location>
        <begin position="958"/>
        <end position="1238"/>
    </location>
</feature>
<comment type="similarity">
    <text evidence="2">Belongs to the ABC transporter superfamily. ABCC family. Conjugate transporter (TC 3.A.1.208) subfamily.</text>
</comment>
<keyword evidence="28" id="KW-1185">Reference proteome</keyword>
<dbReference type="EC" id="7.6.2.3" evidence="15"/>
<dbReference type="PROSITE" id="PS00211">
    <property type="entry name" value="ABC_TRANSPORTER_1"/>
    <property type="match status" value="2"/>
</dbReference>
<dbReference type="NCBIfam" id="TIGR00957">
    <property type="entry name" value="MRP_assoc_pro"/>
    <property type="match status" value="1"/>
</dbReference>
<feature type="transmembrane region" description="Helical" evidence="25">
    <location>
        <begin position="134"/>
        <end position="155"/>
    </location>
</feature>
<feature type="transmembrane region" description="Helical" evidence="25">
    <location>
        <begin position="434"/>
        <end position="456"/>
    </location>
</feature>
<keyword evidence="7" id="KW-0677">Repeat</keyword>
<keyword evidence="11" id="KW-1278">Translocase</keyword>
<dbReference type="Pfam" id="PF24357">
    <property type="entry name" value="TMD0_ABC"/>
    <property type="match status" value="1"/>
</dbReference>
<dbReference type="FunFam" id="1.20.1560.10:FF:000007">
    <property type="entry name" value="ATP-binding cassette subfamily C member 1"/>
    <property type="match status" value="1"/>
</dbReference>
<comment type="catalytic activity">
    <reaction evidence="21">
        <text>sphing-4-enine 1-phosphate(in) + ATP + H2O = sphing-4-enine 1-phosphate(out) + ADP + phosphate + H(+)</text>
        <dbReference type="Rhea" id="RHEA:38951"/>
        <dbReference type="ChEBI" id="CHEBI:15377"/>
        <dbReference type="ChEBI" id="CHEBI:15378"/>
        <dbReference type="ChEBI" id="CHEBI:30616"/>
        <dbReference type="ChEBI" id="CHEBI:43474"/>
        <dbReference type="ChEBI" id="CHEBI:60119"/>
        <dbReference type="ChEBI" id="CHEBI:456216"/>
    </reaction>
    <physiologicalReaction direction="left-to-right" evidence="21">
        <dbReference type="Rhea" id="RHEA:38952"/>
    </physiologicalReaction>
</comment>
<gene>
    <name evidence="29" type="primary">abcc1</name>
</gene>
<evidence type="ECO:0000256" key="19">
    <source>
        <dbReference type="ARBA" id="ARBA00041913"/>
    </source>
</evidence>
<feature type="domain" description="ABC transmembrane type-1" evidence="27">
    <location>
        <begin position="323"/>
        <end position="605"/>
    </location>
</feature>
<dbReference type="InterPro" id="IPR036640">
    <property type="entry name" value="ABC1_TM_sf"/>
</dbReference>
<evidence type="ECO:0000256" key="24">
    <source>
        <dbReference type="ARBA" id="ARBA00048171"/>
    </source>
</evidence>
<evidence type="ECO:0000256" key="10">
    <source>
        <dbReference type="ARBA" id="ARBA00022840"/>
    </source>
</evidence>
<evidence type="ECO:0000256" key="16">
    <source>
        <dbReference type="ARBA" id="ARBA00034018"/>
    </source>
</evidence>
<keyword evidence="14 25" id="KW-0472">Membrane</keyword>
<feature type="transmembrane region" description="Helical" evidence="25">
    <location>
        <begin position="98"/>
        <end position="122"/>
    </location>
</feature>
<proteinExistence type="inferred from homology"/>
<dbReference type="InterPro" id="IPR003593">
    <property type="entry name" value="AAA+_ATPase"/>
</dbReference>
<comment type="catalytic activity">
    <reaction evidence="16">
        <text>ATP + H2O + xenobioticSide 1 = ADP + phosphate + xenobioticSide 2.</text>
        <dbReference type="EC" id="7.6.2.2"/>
    </reaction>
</comment>
<dbReference type="FunFam" id="3.40.50.300:FF:000293">
    <property type="entry name" value="ATP binding cassette subfamily C member 1"/>
    <property type="match status" value="1"/>
</dbReference>
<dbReference type="PANTHER" id="PTHR24223:SF241">
    <property type="entry name" value="MULTIDRUG RESISTANCE-ASSOCIATED PROTEIN 1"/>
    <property type="match status" value="1"/>
</dbReference>
<dbReference type="SUPFAM" id="SSF52540">
    <property type="entry name" value="P-loop containing nucleoside triphosphate hydrolases"/>
    <property type="match status" value="2"/>
</dbReference>
<feature type="transmembrane region" description="Helical" evidence="25">
    <location>
        <begin position="1080"/>
        <end position="1110"/>
    </location>
</feature>
<evidence type="ECO:0000256" key="9">
    <source>
        <dbReference type="ARBA" id="ARBA00022801"/>
    </source>
</evidence>
<dbReference type="InterPro" id="IPR056227">
    <property type="entry name" value="TMD0_ABC"/>
</dbReference>
<evidence type="ECO:0000256" key="18">
    <source>
        <dbReference type="ARBA" id="ARBA00041345"/>
    </source>
</evidence>
<dbReference type="CDD" id="cd03244">
    <property type="entry name" value="ABCC_MRP_domain2"/>
    <property type="match status" value="1"/>
</dbReference>
<evidence type="ECO:0000256" key="8">
    <source>
        <dbReference type="ARBA" id="ARBA00022741"/>
    </source>
</evidence>
<dbReference type="PANTHER" id="PTHR24223">
    <property type="entry name" value="ATP-BINDING CASSETTE SUB-FAMILY C"/>
    <property type="match status" value="1"/>
</dbReference>
<sequence length="1513" mass="169048">MNRFCSVDSSDPVWDWNRTWRAQNPDVTPCFQNTVLIWIPCFYLWLFAPFYFLYLKSHNRGYICMSRLNKAKTVTGLLLWIICWSDVFYSFWERGHRVAVAPVYLVSPTLLGITMLLATFFIQYERMKGVQSSGVMLNFWLVALVCATVTFRSKILQALDEPAAINIFRYTTFYIYYALLLISLILSCISDRLPLFSPAVKDPNPCPEAGASFLSRISFWWITGLMMRGYKKPLEEKDLWSLNPDDESQTVVPQLVCRWNHECNKVKRPEDTAVYSPKRSTKAENKDGQPIEESEILISKAPQKTREPSLFLALCRTFGPYFLISFVYKIIHDILMFAGPEILRLLIQFVKDSSAPSWHGYFYTALLFVCTCVQTLVLQRYFHVCFVSGMRLRTAIVGAVYRKALVITNAARRTSTVGEIVNLMSVDAQRFMDLITYINMIWSAPLQVVLALYFLWQNLGPSVLAGVAVMVLMVPVNAVIAMKTKTYQVAQMKSKDSRIKLMNEVLNGIKVLKLYAWELAFKDKVSQIRESELRVLKKAAYLAAVSTFTWVCAPFLVALSTFAVYVLVDENNILDAQKAFVSLALFNILRFPLNMLPMVISSMVQASVSLKRLRVFLSHEELEEDSVDRRADTGAPESVRIVDGTFSWSKDDPPALKRINVCIPEGALVAVVGQVGSGKSSLLSALLGEMHKQEGFVSVKGSVAYVPQQAWIQNATLRENIVFGQQTKESYYRRVLEACALLPDLEILPGGDDTEIGEKGVNLSGGQKQRVSLARAVYCGCAVYLLDDPLSAVDAHVGKHIFEKVIGPQGLLQGHTRVLVTHGLSFLPQVDLILVMEDGQIREAGSYTELLGRNAAFAEFLRSHTNTEQEEESEGVGDTAAQKTLENGGPAALLRQSQVSLNAAGAVKQKTESNDVKEQKTKSTDAAKLTEADKAKTGRVKLAVFWEYMKAIGVCLSVFSILLFLAHHVASLGSNYWLSLWTDDPVINGTQPNRDMRLGVYGALGISQGIAVFCYSISVSVGGILASRYLHETMLYNVLRSPMSFFERTPSGNLVNRFSKETDTIDSVIPSIIKMFMGSLFNVLGSCAVILIATPLVAIIILPLGLFYFFVQRFYVASSRQLKRLESVSRSPVYTHFSETLLGTSVIRAFGVQKRFIGESDRRVDHNQKAYFPSIVANRWLAVRLEFVGNCIVMFAALFAVMARDSLSPGIMGLSISYALQVTASLNWLVRMSSELETNIVAVEKVKEYEETEKEAEWRLEKSSVPAGWPTSGHIEIRNFGLRYRQDLELAVRDIDVTIEGGEKVGIVGRTGAGKSSLTLGLFRIIEAAQGEISIDGVNIAELGLHELRSRITIIPQDPVLFSGSLRMNLDPFDGYSDDEVWKALELAHLKTFVSGLQEKLNHECSEGGENLSLGQRQLVCLARALLRKTKILVLDEATAAVDVETDELIQSTIRTQFEECTVLTIAHRLNTIMDYTRVLVLDKGQLVEFDSPSSLIAKRGIFYRMAKDSGLV</sequence>
<evidence type="ECO:0000256" key="11">
    <source>
        <dbReference type="ARBA" id="ARBA00022967"/>
    </source>
</evidence>
<name>A0A9F7RBZ9_ICTPU</name>
<dbReference type="FunFam" id="3.40.50.300:FF:000074">
    <property type="entry name" value="Multidrug resistance-associated protein 5 isoform 1"/>
    <property type="match status" value="1"/>
</dbReference>
<comment type="catalytic activity">
    <reaction evidence="22">
        <text>leukotriene C4(in) + ATP + H2O = leukotriene C4(out) + ADP + phosphate + H(+)</text>
        <dbReference type="Rhea" id="RHEA:38963"/>
        <dbReference type="ChEBI" id="CHEBI:15377"/>
        <dbReference type="ChEBI" id="CHEBI:15378"/>
        <dbReference type="ChEBI" id="CHEBI:30616"/>
        <dbReference type="ChEBI" id="CHEBI:43474"/>
        <dbReference type="ChEBI" id="CHEBI:57973"/>
        <dbReference type="ChEBI" id="CHEBI:456216"/>
    </reaction>
    <physiologicalReaction direction="left-to-right" evidence="22">
        <dbReference type="Rhea" id="RHEA:38964"/>
    </physiologicalReaction>
</comment>
<evidence type="ECO:0000259" key="27">
    <source>
        <dbReference type="PROSITE" id="PS50929"/>
    </source>
</evidence>
<accession>A0A9F7RBZ9</accession>
<dbReference type="FunFam" id="1.20.1560.10:FF:000001">
    <property type="entry name" value="ATP-binding cassette subfamily C member 1"/>
    <property type="match status" value="1"/>
</dbReference>
<comment type="subcellular location">
    <subcellularLocation>
        <location evidence="1">Cell membrane</location>
        <topology evidence="1">Multi-pass membrane protein</topology>
    </subcellularLocation>
</comment>
<evidence type="ECO:0000256" key="21">
    <source>
        <dbReference type="ARBA" id="ARBA00047354"/>
    </source>
</evidence>
<dbReference type="GO" id="GO:0016887">
    <property type="term" value="F:ATP hydrolysis activity"/>
    <property type="evidence" value="ECO:0007669"/>
    <property type="project" value="InterPro"/>
</dbReference>
<dbReference type="Proteomes" id="UP000221080">
    <property type="component" value="Chromosome 2"/>
</dbReference>
<evidence type="ECO:0000256" key="6">
    <source>
        <dbReference type="ARBA" id="ARBA00022692"/>
    </source>
</evidence>
<dbReference type="InterPro" id="IPR050173">
    <property type="entry name" value="ABC_transporter_C-like"/>
</dbReference>
<evidence type="ECO:0000256" key="5">
    <source>
        <dbReference type="ARBA" id="ARBA00022475"/>
    </source>
</evidence>
<dbReference type="SMART" id="SM00382">
    <property type="entry name" value="AAA"/>
    <property type="match status" value="2"/>
</dbReference>
<evidence type="ECO:0000256" key="12">
    <source>
        <dbReference type="ARBA" id="ARBA00022989"/>
    </source>
</evidence>
<evidence type="ECO:0000313" key="28">
    <source>
        <dbReference type="Proteomes" id="UP000221080"/>
    </source>
</evidence>
<evidence type="ECO:0000256" key="1">
    <source>
        <dbReference type="ARBA" id="ARBA00004651"/>
    </source>
</evidence>
<dbReference type="InterPro" id="IPR005292">
    <property type="entry name" value="MRP"/>
</dbReference>
<dbReference type="GO" id="GO:0008559">
    <property type="term" value="F:ABC-type xenobiotic transporter activity"/>
    <property type="evidence" value="ECO:0007669"/>
    <property type="project" value="UniProtKB-EC"/>
</dbReference>
<feature type="domain" description="ABC transporter" evidence="26">
    <location>
        <begin position="1277"/>
        <end position="1509"/>
    </location>
</feature>
<dbReference type="GO" id="GO:0015431">
    <property type="term" value="F:ABC-type glutathione S-conjugate transporter activity"/>
    <property type="evidence" value="ECO:0007669"/>
    <property type="project" value="UniProtKB-EC"/>
</dbReference>
<evidence type="ECO:0000256" key="17">
    <source>
        <dbReference type="ARBA" id="ARBA00041009"/>
    </source>
</evidence>
<evidence type="ECO:0000256" key="23">
    <source>
        <dbReference type="ARBA" id="ARBA00047576"/>
    </source>
</evidence>
<feature type="transmembrane region" description="Helical" evidence="25">
    <location>
        <begin position="74"/>
        <end position="92"/>
    </location>
</feature>
<feature type="transmembrane region" description="Helical" evidence="25">
    <location>
        <begin position="35"/>
        <end position="54"/>
    </location>
</feature>
<keyword evidence="9" id="KW-0378">Hydrolase</keyword>
<evidence type="ECO:0000259" key="26">
    <source>
        <dbReference type="PROSITE" id="PS50893"/>
    </source>
</evidence>
<dbReference type="SUPFAM" id="SSF90123">
    <property type="entry name" value="ABC transporter transmembrane region"/>
    <property type="match status" value="2"/>
</dbReference>
<dbReference type="Pfam" id="PF00664">
    <property type="entry name" value="ABC_membrane"/>
    <property type="match status" value="2"/>
</dbReference>
<dbReference type="GO" id="GO:0006869">
    <property type="term" value="P:lipid transport"/>
    <property type="evidence" value="ECO:0007669"/>
    <property type="project" value="UniProtKB-KW"/>
</dbReference>
<keyword evidence="5" id="KW-1003">Cell membrane</keyword>
<dbReference type="OrthoDB" id="6500128at2759"/>
<evidence type="ECO:0000256" key="15">
    <source>
        <dbReference type="ARBA" id="ARBA00024220"/>
    </source>
</evidence>
<dbReference type="CDD" id="cd18595">
    <property type="entry name" value="ABC_6TM_MRP1_2_3_6_D1_like"/>
    <property type="match status" value="1"/>
</dbReference>
<reference evidence="29" key="2">
    <citation type="submission" date="2025-08" db="UniProtKB">
        <authorList>
            <consortium name="RefSeq"/>
        </authorList>
    </citation>
    <scope>IDENTIFICATION</scope>
    <source>
        <tissue evidence="29">Blood</tissue>
    </source>
</reference>
<dbReference type="GO" id="GO:0034634">
    <property type="term" value="F:glutathione transmembrane transporter activity"/>
    <property type="evidence" value="ECO:0007669"/>
    <property type="project" value="TreeGrafter"/>
</dbReference>
<dbReference type="Gene3D" id="3.40.50.300">
    <property type="entry name" value="P-loop containing nucleotide triphosphate hydrolases"/>
    <property type="match status" value="2"/>
</dbReference>
<dbReference type="GO" id="GO:0005524">
    <property type="term" value="F:ATP binding"/>
    <property type="evidence" value="ECO:0007669"/>
    <property type="project" value="UniProtKB-KW"/>
</dbReference>
<feature type="transmembrane region" description="Helical" evidence="25">
    <location>
        <begin position="167"/>
        <end position="189"/>
    </location>
</feature>
<evidence type="ECO:0000256" key="13">
    <source>
        <dbReference type="ARBA" id="ARBA00023055"/>
    </source>
</evidence>
<dbReference type="GO" id="GO:0016323">
    <property type="term" value="C:basolateral plasma membrane"/>
    <property type="evidence" value="ECO:0007669"/>
    <property type="project" value="TreeGrafter"/>
</dbReference>
<dbReference type="InterPro" id="IPR011527">
    <property type="entry name" value="ABC1_TM_dom"/>
</dbReference>
<dbReference type="PROSITE" id="PS50929">
    <property type="entry name" value="ABC_TM1F"/>
    <property type="match status" value="2"/>
</dbReference>
<evidence type="ECO:0000256" key="2">
    <source>
        <dbReference type="ARBA" id="ARBA00009726"/>
    </source>
</evidence>
<dbReference type="Gene3D" id="1.20.1560.10">
    <property type="entry name" value="ABC transporter type 1, transmembrane domain"/>
    <property type="match status" value="2"/>
</dbReference>
<keyword evidence="4" id="KW-0813">Transport</keyword>
<organism evidence="28 29">
    <name type="scientific">Ictalurus punctatus</name>
    <name type="common">Channel catfish</name>
    <name type="synonym">Silurus punctatus</name>
    <dbReference type="NCBI Taxonomy" id="7998"/>
    <lineage>
        <taxon>Eukaryota</taxon>
        <taxon>Metazoa</taxon>
        <taxon>Chordata</taxon>
        <taxon>Craniata</taxon>
        <taxon>Vertebrata</taxon>
        <taxon>Euteleostomi</taxon>
        <taxon>Actinopterygii</taxon>
        <taxon>Neopterygii</taxon>
        <taxon>Teleostei</taxon>
        <taxon>Ostariophysi</taxon>
        <taxon>Siluriformes</taxon>
        <taxon>Ictaluridae</taxon>
        <taxon>Ictalurus</taxon>
    </lineage>
</organism>
<feature type="transmembrane region" description="Helical" evidence="25">
    <location>
        <begin position="951"/>
        <end position="978"/>
    </location>
</feature>
<comment type="catalytic activity">
    <reaction evidence="24">
        <text>2',3'-cGAMP(in) + ATP + H2O = 2',3'-cGAMP(out) + ADP + phosphate + H(+)</text>
        <dbReference type="Rhea" id="RHEA:74887"/>
        <dbReference type="ChEBI" id="CHEBI:15377"/>
        <dbReference type="ChEBI" id="CHEBI:15378"/>
        <dbReference type="ChEBI" id="CHEBI:30616"/>
        <dbReference type="ChEBI" id="CHEBI:43474"/>
        <dbReference type="ChEBI" id="CHEBI:143093"/>
        <dbReference type="ChEBI" id="CHEBI:456216"/>
    </reaction>
</comment>
<feature type="transmembrane region" description="Helical" evidence="25">
    <location>
        <begin position="310"/>
        <end position="331"/>
    </location>
</feature>
<feature type="transmembrane region" description="Helical" evidence="25">
    <location>
        <begin position="539"/>
        <end position="568"/>
    </location>
</feature>
<dbReference type="Pfam" id="PF00005">
    <property type="entry name" value="ABC_tran"/>
    <property type="match status" value="2"/>
</dbReference>
<dbReference type="EC" id="7.6.2.2" evidence="3"/>
<dbReference type="RefSeq" id="XP_053533861.1">
    <property type="nucleotide sequence ID" value="XM_053677886.1"/>
</dbReference>
<keyword evidence="8" id="KW-0547">Nucleotide-binding</keyword>
<dbReference type="PROSITE" id="PS50893">
    <property type="entry name" value="ABC_TRANSPORTER_2"/>
    <property type="match status" value="2"/>
</dbReference>
<keyword evidence="6 25" id="KW-0812">Transmembrane</keyword>
<evidence type="ECO:0000256" key="22">
    <source>
        <dbReference type="ARBA" id="ARBA00047523"/>
    </source>
</evidence>
<evidence type="ECO:0000256" key="14">
    <source>
        <dbReference type="ARBA" id="ARBA00023136"/>
    </source>
</evidence>
<keyword evidence="13" id="KW-0445">Lipid transport</keyword>
<reference evidence="28" key="1">
    <citation type="journal article" date="2016" name="Nat. Commun.">
        <title>The channel catfish genome sequence provides insights into the evolution of scale formation in teleosts.</title>
        <authorList>
            <person name="Liu Z."/>
            <person name="Liu S."/>
            <person name="Yao J."/>
            <person name="Bao L."/>
            <person name="Zhang J."/>
            <person name="Li Y."/>
            <person name="Jiang C."/>
            <person name="Sun L."/>
            <person name="Wang R."/>
            <person name="Zhang Y."/>
            <person name="Zhou T."/>
            <person name="Zeng Q."/>
            <person name="Fu Q."/>
            <person name="Gao S."/>
            <person name="Li N."/>
            <person name="Koren S."/>
            <person name="Jiang Y."/>
            <person name="Zimin A."/>
            <person name="Xu P."/>
            <person name="Phillippy A.M."/>
            <person name="Geng X."/>
            <person name="Song L."/>
            <person name="Sun F."/>
            <person name="Li C."/>
            <person name="Wang X."/>
            <person name="Chen A."/>
            <person name="Jin Y."/>
            <person name="Yuan Z."/>
            <person name="Yang Y."/>
            <person name="Tan S."/>
            <person name="Peatman E."/>
            <person name="Lu J."/>
            <person name="Qin Z."/>
            <person name="Dunham R."/>
            <person name="Li Z."/>
            <person name="Sonstegard T."/>
            <person name="Feng J."/>
            <person name="Danzmann R.G."/>
            <person name="Schroeder S."/>
            <person name="Scheffler B."/>
            <person name="Duke M.V."/>
            <person name="Ballard L."/>
            <person name="Kucuktas H."/>
            <person name="Kaltenboeck L."/>
            <person name="Liu H."/>
            <person name="Armbruster J."/>
            <person name="Xie Y."/>
            <person name="Kirby M.L."/>
            <person name="Tian Y."/>
            <person name="Flanagan M.E."/>
            <person name="Mu W."/>
            <person name="Waldbieser G.C."/>
        </authorList>
    </citation>
    <scope>NUCLEOTIDE SEQUENCE [LARGE SCALE GENOMIC DNA]</scope>
    <source>
        <strain evidence="28">SDA103</strain>
    </source>
</reference>
<feature type="transmembrane region" description="Helical" evidence="25">
    <location>
        <begin position="1181"/>
        <end position="1203"/>
    </location>
</feature>
<feature type="domain" description="ABC transporter" evidence="26">
    <location>
        <begin position="639"/>
        <end position="863"/>
    </location>
</feature>
<evidence type="ECO:0000256" key="3">
    <source>
        <dbReference type="ARBA" id="ARBA00012191"/>
    </source>
</evidence>
<feature type="transmembrane region" description="Helical" evidence="25">
    <location>
        <begin position="998"/>
        <end position="1026"/>
    </location>
</feature>
<evidence type="ECO:0000313" key="29">
    <source>
        <dbReference type="RefSeq" id="XP_053533861.1"/>
    </source>
</evidence>
<feature type="transmembrane region" description="Helical" evidence="25">
    <location>
        <begin position="361"/>
        <end position="382"/>
    </location>
</feature>
<keyword evidence="10" id="KW-0067">ATP-binding</keyword>
<protein>
    <recommendedName>
        <fullName evidence="17">Multidrug resistance-associated protein 1</fullName>
        <ecNumber evidence="3">7.6.2.2</ecNumber>
        <ecNumber evidence="15">7.6.2.3</ecNumber>
    </recommendedName>
    <alternativeName>
        <fullName evidence="20">ATP-binding cassette sub-family C member 1</fullName>
    </alternativeName>
    <alternativeName>
        <fullName evidence="19">Glutathione-S-conjugate-translocating ATPase ABCC1</fullName>
    </alternativeName>
    <alternativeName>
        <fullName evidence="18">Leukotriene C(4) transporter</fullName>
    </alternativeName>
</protein>
<dbReference type="CTD" id="4363"/>
<evidence type="ECO:0000256" key="25">
    <source>
        <dbReference type="SAM" id="Phobius"/>
    </source>
</evidence>
<evidence type="ECO:0000256" key="7">
    <source>
        <dbReference type="ARBA" id="ARBA00022737"/>
    </source>
</evidence>
<evidence type="ECO:0000256" key="4">
    <source>
        <dbReference type="ARBA" id="ARBA00022448"/>
    </source>
</evidence>
<dbReference type="CDD" id="cd03250">
    <property type="entry name" value="ABCC_MRP_domain1"/>
    <property type="match status" value="1"/>
</dbReference>
<feature type="transmembrane region" description="Helical" evidence="25">
    <location>
        <begin position="462"/>
        <end position="482"/>
    </location>
</feature>
<dbReference type="KEGG" id="ipu:108277493"/>
<feature type="transmembrane region" description="Helical" evidence="25">
    <location>
        <begin position="580"/>
        <end position="604"/>
    </location>
</feature>